<reference evidence="2 3" key="1">
    <citation type="submission" date="2018-03" db="EMBL/GenBank/DDBJ databases">
        <authorList>
            <person name="Keele B.F."/>
        </authorList>
    </citation>
    <scope>NUCLEOTIDE SEQUENCE [LARGE SCALE GENOMIC DNA]</scope>
    <source>
        <strain evidence="2 3">CeCT 8812</strain>
    </source>
</reference>
<dbReference type="RefSeq" id="WP_108783123.1">
    <property type="nucleotide sequence ID" value="NZ_OMKW01000003.1"/>
</dbReference>
<dbReference type="AlphaFoldDB" id="A0A2R8ADV6"/>
<gene>
    <name evidence="2" type="ORF">POI8812_02774</name>
</gene>
<dbReference type="EMBL" id="OMKW01000003">
    <property type="protein sequence ID" value="SPF30437.1"/>
    <property type="molecule type" value="Genomic_DNA"/>
</dbReference>
<evidence type="ECO:0000313" key="2">
    <source>
        <dbReference type="EMBL" id="SPF30437.1"/>
    </source>
</evidence>
<feature type="domain" description="Pyridoxamine 5'-phosphate oxidase Alr4036 family FMN-binding" evidence="1">
    <location>
        <begin position="27"/>
        <end position="97"/>
    </location>
</feature>
<dbReference type="GO" id="GO:0010181">
    <property type="term" value="F:FMN binding"/>
    <property type="evidence" value="ECO:0007669"/>
    <property type="project" value="InterPro"/>
</dbReference>
<dbReference type="InterPro" id="IPR012349">
    <property type="entry name" value="Split_barrel_FMN-bd"/>
</dbReference>
<protein>
    <recommendedName>
        <fullName evidence="1">Pyridoxamine 5'-phosphate oxidase Alr4036 family FMN-binding domain-containing protein</fullName>
    </recommendedName>
</protein>
<name>A0A2R8ADV6_9RHOB</name>
<dbReference type="Gene3D" id="2.30.110.10">
    <property type="entry name" value="Electron Transport, Fmn-binding Protein, Chain A"/>
    <property type="match status" value="1"/>
</dbReference>
<evidence type="ECO:0000259" key="1">
    <source>
        <dbReference type="Pfam" id="PF12766"/>
    </source>
</evidence>
<dbReference type="SUPFAM" id="SSF50475">
    <property type="entry name" value="FMN-binding split barrel"/>
    <property type="match status" value="1"/>
</dbReference>
<proteinExistence type="predicted"/>
<dbReference type="Proteomes" id="UP000244932">
    <property type="component" value="Unassembled WGS sequence"/>
</dbReference>
<sequence length="181" mass="19874">MTPPASLESFLNAAWSRLSRGVADPKSACNRPTLATTGPEMRTVVLRAANRDAGTLDIHSHAQAGKITQIAADPAVALHVWDARANLQIRLRGRAELHIGTPLAKDVESRLPARTHEIYRISQTPGAIIPSPEVTRFDGPPAFALIRVTLDQIELLHLDRSRHSRALFCREDGWTGSWRAP</sequence>
<evidence type="ECO:0000313" key="3">
    <source>
        <dbReference type="Proteomes" id="UP000244932"/>
    </source>
</evidence>
<dbReference type="OrthoDB" id="5120525at2"/>
<keyword evidence="3" id="KW-1185">Reference proteome</keyword>
<dbReference type="InterPro" id="IPR024624">
    <property type="entry name" value="Pyridox_Oxase_Alr4036_FMN-bd"/>
</dbReference>
<accession>A0A2R8ADV6</accession>
<organism evidence="2 3">
    <name type="scientific">Pontivivens insulae</name>
    <dbReference type="NCBI Taxonomy" id="1639689"/>
    <lineage>
        <taxon>Bacteria</taxon>
        <taxon>Pseudomonadati</taxon>
        <taxon>Pseudomonadota</taxon>
        <taxon>Alphaproteobacteria</taxon>
        <taxon>Rhodobacterales</taxon>
        <taxon>Paracoccaceae</taxon>
        <taxon>Pontivivens</taxon>
    </lineage>
</organism>
<dbReference type="Pfam" id="PF12766">
    <property type="entry name" value="Pyridox_oxase_2"/>
    <property type="match status" value="1"/>
</dbReference>